<dbReference type="OMA" id="HAYYRHR"/>
<dbReference type="STRING" id="578462.A0A0L0T403"/>
<name>A0A0L0T403_ALLM3</name>
<feature type="domain" description="SURP motif" evidence="8">
    <location>
        <begin position="145"/>
        <end position="187"/>
    </location>
</feature>
<dbReference type="Pfam" id="PF01805">
    <property type="entry name" value="Surp"/>
    <property type="match status" value="2"/>
</dbReference>
<dbReference type="GO" id="GO:0005686">
    <property type="term" value="C:U2 snRNP"/>
    <property type="evidence" value="ECO:0007669"/>
    <property type="project" value="TreeGrafter"/>
</dbReference>
<dbReference type="VEuPathDB" id="FungiDB:AMAG_13674"/>
<dbReference type="Pfam" id="PF12230">
    <property type="entry name" value="PRP21_like_P"/>
    <property type="match status" value="1"/>
</dbReference>
<evidence type="ECO:0000256" key="1">
    <source>
        <dbReference type="ARBA" id="ARBA00004123"/>
    </source>
</evidence>
<evidence type="ECO:0000256" key="5">
    <source>
        <dbReference type="ARBA" id="ARBA00023187"/>
    </source>
</evidence>
<reference evidence="9 10" key="1">
    <citation type="submission" date="2009-11" db="EMBL/GenBank/DDBJ databases">
        <title>Annotation of Allomyces macrogynus ATCC 38327.</title>
        <authorList>
            <consortium name="The Broad Institute Genome Sequencing Platform"/>
            <person name="Russ C."/>
            <person name="Cuomo C."/>
            <person name="Burger G."/>
            <person name="Gray M.W."/>
            <person name="Holland P.W.H."/>
            <person name="King N."/>
            <person name="Lang F.B.F."/>
            <person name="Roger A.J."/>
            <person name="Ruiz-Trillo I."/>
            <person name="Young S.K."/>
            <person name="Zeng Q."/>
            <person name="Gargeya S."/>
            <person name="Fitzgerald M."/>
            <person name="Haas B."/>
            <person name="Abouelleil A."/>
            <person name="Alvarado L."/>
            <person name="Arachchi H.M."/>
            <person name="Berlin A."/>
            <person name="Chapman S.B."/>
            <person name="Gearin G."/>
            <person name="Goldberg J."/>
            <person name="Griggs A."/>
            <person name="Gujja S."/>
            <person name="Hansen M."/>
            <person name="Heiman D."/>
            <person name="Howarth C."/>
            <person name="Larimer J."/>
            <person name="Lui A."/>
            <person name="MacDonald P.J.P."/>
            <person name="McCowen C."/>
            <person name="Montmayeur A."/>
            <person name="Murphy C."/>
            <person name="Neiman D."/>
            <person name="Pearson M."/>
            <person name="Priest M."/>
            <person name="Roberts A."/>
            <person name="Saif S."/>
            <person name="Shea T."/>
            <person name="Sisk P."/>
            <person name="Stolte C."/>
            <person name="Sykes S."/>
            <person name="Wortman J."/>
            <person name="Nusbaum C."/>
            <person name="Birren B."/>
        </authorList>
    </citation>
    <scope>NUCLEOTIDE SEQUENCE [LARGE SCALE GENOMIC DNA]</scope>
    <source>
        <strain evidence="9 10">ATCC 38327</strain>
    </source>
</reference>
<dbReference type="FunFam" id="1.10.10.790:FF:000002">
    <property type="entry name" value="Splicing factor 3A subunit 1"/>
    <property type="match status" value="1"/>
</dbReference>
<keyword evidence="6" id="KW-0539">Nucleus</keyword>
<reference evidence="10" key="2">
    <citation type="submission" date="2009-11" db="EMBL/GenBank/DDBJ databases">
        <title>The Genome Sequence of Allomyces macrogynus strain ATCC 38327.</title>
        <authorList>
            <consortium name="The Broad Institute Genome Sequencing Platform"/>
            <person name="Russ C."/>
            <person name="Cuomo C."/>
            <person name="Shea T."/>
            <person name="Young S.K."/>
            <person name="Zeng Q."/>
            <person name="Koehrsen M."/>
            <person name="Haas B."/>
            <person name="Borodovsky M."/>
            <person name="Guigo R."/>
            <person name="Alvarado L."/>
            <person name="Berlin A."/>
            <person name="Borenstein D."/>
            <person name="Chen Z."/>
            <person name="Engels R."/>
            <person name="Freedman E."/>
            <person name="Gellesch M."/>
            <person name="Goldberg J."/>
            <person name="Griggs A."/>
            <person name="Gujja S."/>
            <person name="Heiman D."/>
            <person name="Hepburn T."/>
            <person name="Howarth C."/>
            <person name="Jen D."/>
            <person name="Larson L."/>
            <person name="Lewis B."/>
            <person name="Mehta T."/>
            <person name="Park D."/>
            <person name="Pearson M."/>
            <person name="Roberts A."/>
            <person name="Saif S."/>
            <person name="Shenoy N."/>
            <person name="Sisk P."/>
            <person name="Stolte C."/>
            <person name="Sykes S."/>
            <person name="Walk T."/>
            <person name="White J."/>
            <person name="Yandava C."/>
            <person name="Burger G."/>
            <person name="Gray M.W."/>
            <person name="Holland P.W.H."/>
            <person name="King N."/>
            <person name="Lang F.B.F."/>
            <person name="Roger A.J."/>
            <person name="Ruiz-Trillo I."/>
            <person name="Lander E."/>
            <person name="Nusbaum C."/>
        </authorList>
    </citation>
    <scope>NUCLEOTIDE SEQUENCE [LARGE SCALE GENOMIC DNA]</scope>
    <source>
        <strain evidence="10">ATCC 38327</strain>
    </source>
</reference>
<evidence type="ECO:0000313" key="9">
    <source>
        <dbReference type="EMBL" id="KNE69294.1"/>
    </source>
</evidence>
<dbReference type="GO" id="GO:0071004">
    <property type="term" value="C:U2-type prespliceosome"/>
    <property type="evidence" value="ECO:0007669"/>
    <property type="project" value="TreeGrafter"/>
</dbReference>
<dbReference type="AlphaFoldDB" id="A0A0L0T403"/>
<dbReference type="InterPro" id="IPR035967">
    <property type="entry name" value="SWAP/Surp_sf"/>
</dbReference>
<evidence type="ECO:0000313" key="10">
    <source>
        <dbReference type="Proteomes" id="UP000054350"/>
    </source>
</evidence>
<evidence type="ECO:0000256" key="4">
    <source>
        <dbReference type="ARBA" id="ARBA00022737"/>
    </source>
</evidence>
<dbReference type="PROSITE" id="PS50128">
    <property type="entry name" value="SURP"/>
    <property type="match status" value="2"/>
</dbReference>
<feature type="compositionally biased region" description="Acidic residues" evidence="7">
    <location>
        <begin position="295"/>
        <end position="304"/>
    </location>
</feature>
<feature type="domain" description="SURP motif" evidence="8">
    <location>
        <begin position="41"/>
        <end position="83"/>
    </location>
</feature>
<dbReference type="GO" id="GO:0000381">
    <property type="term" value="P:regulation of alternative mRNA splicing, via spliceosome"/>
    <property type="evidence" value="ECO:0007669"/>
    <property type="project" value="TreeGrafter"/>
</dbReference>
<feature type="region of interest" description="Disordered" evidence="7">
    <location>
        <begin position="283"/>
        <end position="304"/>
    </location>
</feature>
<keyword evidence="2" id="KW-0507">mRNA processing</keyword>
<dbReference type="eggNOG" id="KOG0007">
    <property type="taxonomic scope" value="Eukaryota"/>
</dbReference>
<evidence type="ECO:0000256" key="3">
    <source>
        <dbReference type="ARBA" id="ARBA00022728"/>
    </source>
</evidence>
<dbReference type="EMBL" id="GG745360">
    <property type="protein sequence ID" value="KNE69294.1"/>
    <property type="molecule type" value="Genomic_DNA"/>
</dbReference>
<evidence type="ECO:0000259" key="8">
    <source>
        <dbReference type="PROSITE" id="PS50128"/>
    </source>
</evidence>
<feature type="compositionally biased region" description="Pro residues" evidence="7">
    <location>
        <begin position="112"/>
        <end position="123"/>
    </location>
</feature>
<evidence type="ECO:0000256" key="2">
    <source>
        <dbReference type="ARBA" id="ARBA00022664"/>
    </source>
</evidence>
<evidence type="ECO:0000256" key="6">
    <source>
        <dbReference type="ARBA" id="ARBA00023242"/>
    </source>
</evidence>
<feature type="compositionally biased region" description="Pro residues" evidence="7">
    <location>
        <begin position="532"/>
        <end position="569"/>
    </location>
</feature>
<dbReference type="PANTHER" id="PTHR15316">
    <property type="entry name" value="SPLICEOSOME ASSOCIATED PROTEIN 114/SWAP SPLICING FACTOR-RELATED"/>
    <property type="match status" value="1"/>
</dbReference>
<comment type="subcellular location">
    <subcellularLocation>
        <location evidence="1">Nucleus</location>
    </subcellularLocation>
</comment>
<feature type="region of interest" description="Disordered" evidence="7">
    <location>
        <begin position="102"/>
        <end position="123"/>
    </location>
</feature>
<dbReference type="GO" id="GO:0003723">
    <property type="term" value="F:RNA binding"/>
    <property type="evidence" value="ECO:0007669"/>
    <property type="project" value="InterPro"/>
</dbReference>
<dbReference type="FunFam" id="1.10.10.790:FF:000001">
    <property type="entry name" value="Splicing factor 3a, subunit 1"/>
    <property type="match status" value="1"/>
</dbReference>
<dbReference type="OrthoDB" id="447637at2759"/>
<organism evidence="9 10">
    <name type="scientific">Allomyces macrogynus (strain ATCC 38327)</name>
    <name type="common">Allomyces javanicus var. macrogynus</name>
    <dbReference type="NCBI Taxonomy" id="578462"/>
    <lineage>
        <taxon>Eukaryota</taxon>
        <taxon>Fungi</taxon>
        <taxon>Fungi incertae sedis</taxon>
        <taxon>Blastocladiomycota</taxon>
        <taxon>Blastocladiomycetes</taxon>
        <taxon>Blastocladiales</taxon>
        <taxon>Blastocladiaceae</taxon>
        <taxon>Allomyces</taxon>
    </lineage>
</organism>
<dbReference type="PANTHER" id="PTHR15316:SF1">
    <property type="entry name" value="SPLICING FACTOR 3A SUBUNIT 1"/>
    <property type="match status" value="1"/>
</dbReference>
<dbReference type="SMART" id="SM00648">
    <property type="entry name" value="SWAP"/>
    <property type="match status" value="2"/>
</dbReference>
<dbReference type="SUPFAM" id="SSF109905">
    <property type="entry name" value="Surp module (SWAP domain)"/>
    <property type="match status" value="2"/>
</dbReference>
<dbReference type="GO" id="GO:0045292">
    <property type="term" value="P:mRNA cis splicing, via spliceosome"/>
    <property type="evidence" value="ECO:0007669"/>
    <property type="project" value="InterPro"/>
</dbReference>
<dbReference type="GO" id="GO:0071013">
    <property type="term" value="C:catalytic step 2 spliceosome"/>
    <property type="evidence" value="ECO:0007669"/>
    <property type="project" value="TreeGrafter"/>
</dbReference>
<feature type="region of interest" description="Disordered" evidence="7">
    <location>
        <begin position="1"/>
        <end position="31"/>
    </location>
</feature>
<feature type="compositionally biased region" description="Basic and acidic residues" evidence="7">
    <location>
        <begin position="581"/>
        <end position="592"/>
    </location>
</feature>
<keyword evidence="4" id="KW-0677">Repeat</keyword>
<protein>
    <recommendedName>
        <fullName evidence="8">SURP motif domain-containing protein</fullName>
    </recommendedName>
</protein>
<dbReference type="Gene3D" id="1.10.10.790">
    <property type="entry name" value="Surp module"/>
    <property type="match status" value="2"/>
</dbReference>
<gene>
    <name evidence="9" type="ORF">AMAG_13674</name>
</gene>
<keyword evidence="3" id="KW-0747">Spliceosome</keyword>
<dbReference type="Proteomes" id="UP000054350">
    <property type="component" value="Unassembled WGS sequence"/>
</dbReference>
<proteinExistence type="predicted"/>
<accession>A0A0L0T403</accession>
<dbReference type="InterPro" id="IPR022030">
    <property type="entry name" value="SF3A1_dom"/>
</dbReference>
<feature type="region of interest" description="Disordered" evidence="7">
    <location>
        <begin position="512"/>
        <end position="592"/>
    </location>
</feature>
<keyword evidence="5" id="KW-0508">mRNA splicing</keyword>
<sequence>MSPPDTAAQLPAENAMRVDTPSAPSKVPDNVIIPPPEIRNIVDKTANFVARNGPQFEGKIREKEVNNPKFCFLNPSDPYHTYYQWKLVEFQEGRATLGAAPAGQDVAEQVPAQPPAPAEPEVPEQPPIFEFLLDVPPMAAQDLDVIKLTAQFVARNGRTFMTDLAQREARNPQFDFLKPSHPLFGFFTRLVEQTCASAPRLLGGKAAHLQKEKEEMEAERMAFAAIDWQDFVVVETLMFTDADVDADLPAPTSLLALQSEAVALKRKRLGLSAAAAPVPAYAPPAAAAPVPTAPPEEEEEQDMDMGEEDMDMDMDMDEDDAAPAAVATVKPAPTAPAVPAPAPTAVKPVTAVPVPVLGPMKIRDTVVPRKVATTAEPTSICERCGLAIPDSQMEEHMRIELLDPKWREQREAAAAARRETNLVMSGTQVVSTLQAFKEYRLGTDEADLQKKLEDDAERQRQLAKNRVIWDGHTASITTATAKIKEIAPIDEQIAAIHKSKGLIEMTDDEAQMYPRPRAPLPGSMPSSLSDAPRPPMAPVGVKVPPPPPRGMVAPPPPPRGAVPPPPPPGGKLTRPYPDDGSAEREAKRTRGS</sequence>
<keyword evidence="10" id="KW-1185">Reference proteome</keyword>
<dbReference type="InterPro" id="IPR045146">
    <property type="entry name" value="SF3A1"/>
</dbReference>
<dbReference type="InterPro" id="IPR000061">
    <property type="entry name" value="Surp"/>
</dbReference>
<evidence type="ECO:0000256" key="7">
    <source>
        <dbReference type="SAM" id="MobiDB-lite"/>
    </source>
</evidence>